<reference evidence="1 2" key="1">
    <citation type="submission" date="2020-01" db="EMBL/GenBank/DDBJ databases">
        <title>Insect and environment-associated Actinomycetes.</title>
        <authorList>
            <person name="Currrie C."/>
            <person name="Chevrette M."/>
            <person name="Carlson C."/>
            <person name="Stubbendieck R."/>
            <person name="Wendt-Pienkowski E."/>
        </authorList>
    </citation>
    <scope>NUCLEOTIDE SEQUENCE [LARGE SCALE GENOMIC DNA]</scope>
    <source>
        <strain evidence="1 2">SID14172</strain>
    </source>
</reference>
<evidence type="ECO:0000313" key="1">
    <source>
        <dbReference type="EMBL" id="NEB15090.1"/>
    </source>
</evidence>
<organism evidence="1 2">
    <name type="scientific">Streptomyces coelicoflavus</name>
    <dbReference type="NCBI Taxonomy" id="285562"/>
    <lineage>
        <taxon>Bacteria</taxon>
        <taxon>Bacillati</taxon>
        <taxon>Actinomycetota</taxon>
        <taxon>Actinomycetes</taxon>
        <taxon>Kitasatosporales</taxon>
        <taxon>Streptomycetaceae</taxon>
        <taxon>Streptomyces</taxon>
    </lineage>
</organism>
<accession>A0A6N9UFV5</accession>
<comment type="caution">
    <text evidence="1">The sequence shown here is derived from an EMBL/GenBank/DDBJ whole genome shotgun (WGS) entry which is preliminary data.</text>
</comment>
<evidence type="ECO:0000313" key="2">
    <source>
        <dbReference type="Proteomes" id="UP000469545"/>
    </source>
</evidence>
<keyword evidence="2" id="KW-1185">Reference proteome</keyword>
<name>A0A6N9UFV5_9ACTN</name>
<proteinExistence type="predicted"/>
<dbReference type="EMBL" id="JAAGMB010000005">
    <property type="protein sequence ID" value="NEB15090.1"/>
    <property type="molecule type" value="Genomic_DNA"/>
</dbReference>
<gene>
    <name evidence="1" type="ORF">G3I46_00920</name>
</gene>
<protein>
    <submittedName>
        <fullName evidence="1">Uncharacterized protein</fullName>
    </submittedName>
</protein>
<dbReference type="AlphaFoldDB" id="A0A6N9UFV5"/>
<sequence length="109" mass="11975">MSVNIRIELDVSGLSSREQADEARRAVQDVIDDDGLQHEVAVSTSERDGRFMVLGRTGSFPVVISGVSRWEPEFRARVEAAAEKVTVSAKVRLSCTDVDLERALEEGTL</sequence>
<dbReference type="Proteomes" id="UP000469545">
    <property type="component" value="Unassembled WGS sequence"/>
</dbReference>
<dbReference type="RefSeq" id="WP_164138178.1">
    <property type="nucleotide sequence ID" value="NZ_JAAGMB010000005.1"/>
</dbReference>